<sequence length="329" mass="36020">MGGFDMGISFDGFEENMKKFMELPVKYLDSAHDKAVEFMEDVHAMLYAPFNNDVVPDTEDKSSLHVITESSPTSVGTEVVGPNVEASTPPAALITVENSSNGCVDTDAHQAESFSSKSTDSSEEVILWNPNTSIKPQRPHDSSVYCGVIPPGNSSADYEEQLLSHANDPVGVTVQDSPVSSAEFFDALLLEDSGANYEEQMISYSANVPVEATTHGTCSSHNSGTNESSCVEDPSTLTDSTVKFVDIDLKDGQEHKTDDKIEVFTFPERRNPSFKKMIMMNLSRKLRWSKKRANAHESMPSGSRDPENLGYKLVSLASLDDLEDGWEVV</sequence>
<name>A0AAQ3WSI1_PASNO</name>
<proteinExistence type="predicted"/>
<protein>
    <submittedName>
        <fullName evidence="2">Uncharacterized protein</fullName>
    </submittedName>
</protein>
<keyword evidence="3" id="KW-1185">Reference proteome</keyword>
<dbReference type="EMBL" id="CP144748">
    <property type="protein sequence ID" value="WVZ72808.1"/>
    <property type="molecule type" value="Genomic_DNA"/>
</dbReference>
<evidence type="ECO:0000313" key="2">
    <source>
        <dbReference type="EMBL" id="WVZ72808.1"/>
    </source>
</evidence>
<organism evidence="2 3">
    <name type="scientific">Paspalum notatum var. saurae</name>
    <dbReference type="NCBI Taxonomy" id="547442"/>
    <lineage>
        <taxon>Eukaryota</taxon>
        <taxon>Viridiplantae</taxon>
        <taxon>Streptophyta</taxon>
        <taxon>Embryophyta</taxon>
        <taxon>Tracheophyta</taxon>
        <taxon>Spermatophyta</taxon>
        <taxon>Magnoliopsida</taxon>
        <taxon>Liliopsida</taxon>
        <taxon>Poales</taxon>
        <taxon>Poaceae</taxon>
        <taxon>PACMAD clade</taxon>
        <taxon>Panicoideae</taxon>
        <taxon>Andropogonodae</taxon>
        <taxon>Paspaleae</taxon>
        <taxon>Paspalinae</taxon>
        <taxon>Paspalum</taxon>
    </lineage>
</organism>
<dbReference type="Proteomes" id="UP001341281">
    <property type="component" value="Chromosome 04"/>
</dbReference>
<accession>A0AAQ3WSI1</accession>
<gene>
    <name evidence="2" type="ORF">U9M48_021210</name>
</gene>
<evidence type="ECO:0000313" key="3">
    <source>
        <dbReference type="Proteomes" id="UP001341281"/>
    </source>
</evidence>
<dbReference type="AlphaFoldDB" id="A0AAQ3WSI1"/>
<evidence type="ECO:0000256" key="1">
    <source>
        <dbReference type="SAM" id="MobiDB-lite"/>
    </source>
</evidence>
<reference evidence="2 3" key="1">
    <citation type="submission" date="2024-02" db="EMBL/GenBank/DDBJ databases">
        <title>High-quality chromosome-scale genome assembly of Pensacola bahiagrass (Paspalum notatum Flugge var. saurae).</title>
        <authorList>
            <person name="Vega J.M."/>
            <person name="Podio M."/>
            <person name="Orjuela J."/>
            <person name="Siena L.A."/>
            <person name="Pessino S.C."/>
            <person name="Combes M.C."/>
            <person name="Mariac C."/>
            <person name="Albertini E."/>
            <person name="Pupilli F."/>
            <person name="Ortiz J.P.A."/>
            <person name="Leblanc O."/>
        </authorList>
    </citation>
    <scope>NUCLEOTIDE SEQUENCE [LARGE SCALE GENOMIC DNA]</scope>
    <source>
        <strain evidence="2">R1</strain>
        <tissue evidence="2">Leaf</tissue>
    </source>
</reference>
<feature type="region of interest" description="Disordered" evidence="1">
    <location>
        <begin position="216"/>
        <end position="235"/>
    </location>
</feature>